<accession>A0ABQ6A9J7</accession>
<evidence type="ECO:0000313" key="1">
    <source>
        <dbReference type="EMBL" id="GLR66903.1"/>
    </source>
</evidence>
<reference evidence="2" key="1">
    <citation type="journal article" date="2019" name="Int. J. Syst. Evol. Microbiol.">
        <title>The Global Catalogue of Microorganisms (GCM) 10K type strain sequencing project: providing services to taxonomists for standard genome sequencing and annotation.</title>
        <authorList>
            <consortium name="The Broad Institute Genomics Platform"/>
            <consortium name="The Broad Institute Genome Sequencing Center for Infectious Disease"/>
            <person name="Wu L."/>
            <person name="Ma J."/>
        </authorList>
    </citation>
    <scope>NUCLEOTIDE SEQUENCE [LARGE SCALE GENOMIC DNA]</scope>
    <source>
        <strain evidence="2">NBRC 112502</strain>
    </source>
</reference>
<protein>
    <submittedName>
        <fullName evidence="1">Uncharacterized protein</fullName>
    </submittedName>
</protein>
<dbReference type="Proteomes" id="UP001156641">
    <property type="component" value="Unassembled WGS sequence"/>
</dbReference>
<gene>
    <name evidence="1" type="ORF">GCM10010909_15830</name>
</gene>
<name>A0ABQ6A9J7_9PROT</name>
<evidence type="ECO:0000313" key="2">
    <source>
        <dbReference type="Proteomes" id="UP001156641"/>
    </source>
</evidence>
<dbReference type="EMBL" id="BSOS01000042">
    <property type="protein sequence ID" value="GLR66903.1"/>
    <property type="molecule type" value="Genomic_DNA"/>
</dbReference>
<organism evidence="1 2">
    <name type="scientific">Acidocella aquatica</name>
    <dbReference type="NCBI Taxonomy" id="1922313"/>
    <lineage>
        <taxon>Bacteria</taxon>
        <taxon>Pseudomonadati</taxon>
        <taxon>Pseudomonadota</taxon>
        <taxon>Alphaproteobacteria</taxon>
        <taxon>Acetobacterales</taxon>
        <taxon>Acidocellaceae</taxon>
        <taxon>Acidocella</taxon>
    </lineage>
</organism>
<comment type="caution">
    <text evidence="1">The sequence shown here is derived from an EMBL/GenBank/DDBJ whole genome shotgun (WGS) entry which is preliminary data.</text>
</comment>
<proteinExistence type="predicted"/>
<keyword evidence="2" id="KW-1185">Reference proteome</keyword>
<sequence>MKNAAPSKSLPAWKQFIIEHGWRAIASDLAFILGQPVNAVVTFRQTGVCRKLAQTNSFAALFALWNGREPLEEEWPVPRKYREHRGYEWQPPELALLASMVGSFGTAEIAQILTERLRRITGDPQALRNSQAVQLAMNRIGLQSRDVVGGITTAEVGKEIGSLTIINQAIAKGDLKGMRVGRRWVIPHAVWAAWKAKRIFPPEGFIPLRSLKEPLSIRSDKLSEFARMGHVPSAVRCNPYGSKGPSTRFGTWFIDPVVAEQLIADRHAGRPMPWHGKPLEDNLRTTFKLWQARQHPSGCKTCAEIWGEGGAPKQFEDYAKRYPALAHGAKRHLTMPWSPGLTLDEVAQKAKCDRARVQCAIATGMLDATKHGRIEYVTKTDATRWITRKCPVGAREASWISLPTAEKLYLFSTRQLKQFIAAKKLKTRIGTAGAQRGILYVAKDQCSRLRQSIGFSEQEAARRIGVTVARLRELLNGVNWRKSSAIPLVTVQAVIKRRQSQPGYTFEQAAEILGKPVSWIEARQADGTIRVLQTKWDRSRIYLSEPMMTRLRQFAGPNDDAQLLSADWLRLSDAAFEAGVTTSTIIKWAETGALDRRQSKIGWRYHRDHVRAQARLYWKAIRLHRATPPEWLQAERQIRAGNSSTTDSHANP</sequence>